<keyword evidence="1" id="KW-0614">Plasmid</keyword>
<dbReference type="EMBL" id="JENW01000168">
    <property type="protein sequence ID" value="KEI11390.1"/>
    <property type="molecule type" value="Genomic_DNA"/>
</dbReference>
<gene>
    <name evidence="1" type="ORF">Z959_p0090</name>
</gene>
<evidence type="ECO:0000313" key="1">
    <source>
        <dbReference type="EMBL" id="KEI11390.1"/>
    </source>
</evidence>
<dbReference type="Proteomes" id="UP000027770">
    <property type="component" value="Plasmid p4Cn27606"/>
</dbReference>
<protein>
    <submittedName>
        <fullName evidence="1">Uncharacterized protein</fullName>
    </submittedName>
</protein>
<name>A0AA40M4J3_CLONO</name>
<comment type="caution">
    <text evidence="1">The sequence shown here is derived from an EMBL/GenBank/DDBJ whole genome shotgun (WGS) entry which is preliminary data.</text>
</comment>
<accession>A0AA40M4J3</accession>
<dbReference type="AlphaFoldDB" id="A0AA40M4J3"/>
<dbReference type="RefSeq" id="WP_039222667.1">
    <property type="nucleotide sequence ID" value="NZ_CM003351.1"/>
</dbReference>
<sequence length="98" mass="11625">MIVGIILYLIQSKKEKKIRKNDKIINGMQKLFPLLEVGEETLDNLENYLEYEELDKFHKCVENAEEIKDKLHDFSKKITKPKNIKNQLKNHSHVPSLY</sequence>
<reference evidence="2" key="1">
    <citation type="journal article" date="2014" name="PLoS ONE">
        <title>Plasmidome interchange between Clostridium botulinum, Clostridium novyi and Clostridium haemolyticum converts strains of independent lineages into distinctly different pathogens.</title>
        <authorList>
            <person name="Skarin H."/>
            <person name="Segerman B."/>
        </authorList>
    </citation>
    <scope>NUCLEOTIDE SEQUENCE [LARGE SCALE GENOMIC DNA]</scope>
    <source>
        <strain evidence="2">ATCC 27606</strain>
    </source>
</reference>
<keyword evidence="2" id="KW-1185">Reference proteome</keyword>
<proteinExistence type="predicted"/>
<organism evidence="1 2">
    <name type="scientific">Clostridium novyi B str. ATCC 27606</name>
    <dbReference type="NCBI Taxonomy" id="1443123"/>
    <lineage>
        <taxon>Bacteria</taxon>
        <taxon>Bacillati</taxon>
        <taxon>Bacillota</taxon>
        <taxon>Clostridia</taxon>
        <taxon>Eubacteriales</taxon>
        <taxon>Clostridiaceae</taxon>
        <taxon>Clostridium</taxon>
    </lineage>
</organism>
<geneLocation type="plasmid" evidence="1 2">
    <name>p4Cn27606</name>
</geneLocation>
<evidence type="ECO:0000313" key="2">
    <source>
        <dbReference type="Proteomes" id="UP000027770"/>
    </source>
</evidence>